<sequence>MVQLFNAVCKQQQNGDSQMEERREGIVMKPLDKRAFLDILMGHSPSEYVGSSVKLEPGIKTCYILPNYVAGGGRGAPYMACSA</sequence>
<accession>R4UMB8</accession>
<dbReference type="AlphaFoldDB" id="R4UMB8"/>
<proteinExistence type="evidence at transcript level"/>
<reference evidence="1" key="1">
    <citation type="submission" date="2013-02" db="EMBL/GenBank/DDBJ databases">
        <title>Immune-Related transcriptome of Coptotermes formosanus Shiraki workers: the defense mechanism.</title>
        <authorList>
            <person name="Hussain A."/>
            <person name="Li Y.F."/>
            <person name="Wen S.Y."/>
        </authorList>
    </citation>
    <scope>NUCLEOTIDE SEQUENCE</scope>
</reference>
<organism evidence="1">
    <name type="scientific">Coptotermes formosanus</name>
    <name type="common">Formosan subterranean termite</name>
    <dbReference type="NCBI Taxonomy" id="36987"/>
    <lineage>
        <taxon>Eukaryota</taxon>
        <taxon>Metazoa</taxon>
        <taxon>Ecdysozoa</taxon>
        <taxon>Arthropoda</taxon>
        <taxon>Hexapoda</taxon>
        <taxon>Insecta</taxon>
        <taxon>Pterygota</taxon>
        <taxon>Neoptera</taxon>
        <taxon>Polyneoptera</taxon>
        <taxon>Dictyoptera</taxon>
        <taxon>Blattodea</taxon>
        <taxon>Blattoidea</taxon>
        <taxon>Termitoidae</taxon>
        <taxon>Rhinotermitidae</taxon>
        <taxon>Coptotermes</taxon>
    </lineage>
</organism>
<name>R4UMB8_COPFO</name>
<dbReference type="EMBL" id="KC632436">
    <property type="protein sequence ID" value="AGM32250.1"/>
    <property type="molecule type" value="mRNA"/>
</dbReference>
<protein>
    <submittedName>
        <fullName evidence="1">RRP15-like protein</fullName>
    </submittedName>
</protein>
<evidence type="ECO:0000313" key="1">
    <source>
        <dbReference type="EMBL" id="AGM32250.1"/>
    </source>
</evidence>